<dbReference type="EMBL" id="PEDF01000100">
    <property type="protein sequence ID" value="RFZ39720.1"/>
    <property type="molecule type" value="Genomic_DNA"/>
</dbReference>
<dbReference type="Proteomes" id="UP000257451">
    <property type="component" value="Unassembled WGS sequence"/>
</dbReference>
<reference evidence="1 2" key="1">
    <citation type="journal article" date="2018" name="Sci. Rep.">
        <title>Extensive genomic diversity among Mycobacterium marinum strains revealed by whole genome sequencing.</title>
        <authorList>
            <person name="Das S."/>
            <person name="Pettersson B.M."/>
            <person name="Behra P.R."/>
            <person name="Mallick A."/>
            <person name="Cheramie M."/>
            <person name="Ramesh M."/>
            <person name="Shirreff L."/>
            <person name="DuCote T."/>
            <person name="Dasgupta S."/>
            <person name="Ennis D.G."/>
            <person name="Kirsebom L.A."/>
        </authorList>
    </citation>
    <scope>NUCLEOTIDE SEQUENCE [LARGE SCALE GENOMIC DNA]</scope>
    <source>
        <strain evidence="1 2">Davis1</strain>
    </source>
</reference>
<protein>
    <submittedName>
        <fullName evidence="1">Uncharacterized protein</fullName>
    </submittedName>
</protein>
<sequence length="81" mass="8713">MRRGADGNAAAFRERLPAPVLNAVVLMAALMAPVRHGLSSAPSKARASGGVWAPTRRADAVRYKVFLLVLSSARRSRKELD</sequence>
<proteinExistence type="predicted"/>
<gene>
    <name evidence="1" type="ORF">DAVIS_03241</name>
</gene>
<organism evidence="1 2">
    <name type="scientific">Mycobacterium marinum</name>
    <dbReference type="NCBI Taxonomy" id="1781"/>
    <lineage>
        <taxon>Bacteria</taxon>
        <taxon>Bacillati</taxon>
        <taxon>Actinomycetota</taxon>
        <taxon>Actinomycetes</taxon>
        <taxon>Mycobacteriales</taxon>
        <taxon>Mycobacteriaceae</taxon>
        <taxon>Mycobacterium</taxon>
        <taxon>Mycobacterium ulcerans group</taxon>
    </lineage>
</organism>
<dbReference type="AlphaFoldDB" id="A0A3E2MU88"/>
<evidence type="ECO:0000313" key="1">
    <source>
        <dbReference type="EMBL" id="RFZ39720.1"/>
    </source>
</evidence>
<accession>A0A3E2MU88</accession>
<evidence type="ECO:0000313" key="2">
    <source>
        <dbReference type="Proteomes" id="UP000257451"/>
    </source>
</evidence>
<name>A0A3E2MU88_MYCMR</name>
<comment type="caution">
    <text evidence="1">The sequence shown here is derived from an EMBL/GenBank/DDBJ whole genome shotgun (WGS) entry which is preliminary data.</text>
</comment>